<organism evidence="9 10">
    <name type="scientific">Haloactinopolyspora alba</name>
    <dbReference type="NCBI Taxonomy" id="648780"/>
    <lineage>
        <taxon>Bacteria</taxon>
        <taxon>Bacillati</taxon>
        <taxon>Actinomycetota</taxon>
        <taxon>Actinomycetes</taxon>
        <taxon>Jiangellales</taxon>
        <taxon>Jiangellaceae</taxon>
        <taxon>Haloactinopolyspora</taxon>
    </lineage>
</organism>
<evidence type="ECO:0000313" key="9">
    <source>
        <dbReference type="EMBL" id="PSK97227.1"/>
    </source>
</evidence>
<evidence type="ECO:0000256" key="4">
    <source>
        <dbReference type="ARBA" id="ARBA00022692"/>
    </source>
</evidence>
<evidence type="ECO:0000256" key="5">
    <source>
        <dbReference type="ARBA" id="ARBA00022989"/>
    </source>
</evidence>
<keyword evidence="6 7" id="KW-0472">Membrane</keyword>
<proteinExistence type="inferred from homology"/>
<keyword evidence="5 7" id="KW-1133">Transmembrane helix</keyword>
<dbReference type="InterPro" id="IPR051447">
    <property type="entry name" value="Lipoprotein-release_system"/>
</dbReference>
<gene>
    <name evidence="9" type="ORF">CLV30_12326</name>
</gene>
<feature type="transmembrane region" description="Helical" evidence="7">
    <location>
        <begin position="711"/>
        <end position="731"/>
    </location>
</feature>
<dbReference type="EMBL" id="PYGE01000023">
    <property type="protein sequence ID" value="PSK97227.1"/>
    <property type="molecule type" value="Genomic_DNA"/>
</dbReference>
<accession>A0A2P8DJ21</accession>
<dbReference type="RefSeq" id="WP_106539433.1">
    <property type="nucleotide sequence ID" value="NZ_PYGE01000023.1"/>
</dbReference>
<feature type="transmembrane region" description="Helical" evidence="7">
    <location>
        <begin position="388"/>
        <end position="411"/>
    </location>
</feature>
<feature type="transmembrane region" description="Helical" evidence="7">
    <location>
        <begin position="260"/>
        <end position="281"/>
    </location>
</feature>
<feature type="transmembrane region" description="Helical" evidence="7">
    <location>
        <begin position="309"/>
        <end position="331"/>
    </location>
</feature>
<evidence type="ECO:0000256" key="6">
    <source>
        <dbReference type="ARBA" id="ARBA00023136"/>
    </source>
</evidence>
<feature type="transmembrane region" description="Helical" evidence="7">
    <location>
        <begin position="343"/>
        <end position="367"/>
    </location>
</feature>
<dbReference type="OrthoDB" id="3223244at2"/>
<keyword evidence="4 7" id="KW-0812">Transmembrane</keyword>
<protein>
    <submittedName>
        <fullName evidence="9">Putative ABC transport system permease protein</fullName>
    </submittedName>
</protein>
<dbReference type="AlphaFoldDB" id="A0A2P8DJ21"/>
<evidence type="ECO:0000256" key="7">
    <source>
        <dbReference type="SAM" id="Phobius"/>
    </source>
</evidence>
<dbReference type="InterPro" id="IPR003838">
    <property type="entry name" value="ABC3_permease_C"/>
</dbReference>
<evidence type="ECO:0000256" key="2">
    <source>
        <dbReference type="ARBA" id="ARBA00005236"/>
    </source>
</evidence>
<evidence type="ECO:0000313" key="10">
    <source>
        <dbReference type="Proteomes" id="UP000243528"/>
    </source>
</evidence>
<dbReference type="GO" id="GO:0044874">
    <property type="term" value="P:lipoprotein localization to outer membrane"/>
    <property type="evidence" value="ECO:0007669"/>
    <property type="project" value="TreeGrafter"/>
</dbReference>
<dbReference type="GO" id="GO:0098797">
    <property type="term" value="C:plasma membrane protein complex"/>
    <property type="evidence" value="ECO:0007669"/>
    <property type="project" value="TreeGrafter"/>
</dbReference>
<feature type="transmembrane region" description="Helical" evidence="7">
    <location>
        <begin position="218"/>
        <end position="240"/>
    </location>
</feature>
<dbReference type="PANTHER" id="PTHR30489">
    <property type="entry name" value="LIPOPROTEIN-RELEASING SYSTEM TRANSMEMBRANE PROTEIN LOLE"/>
    <property type="match status" value="1"/>
</dbReference>
<name>A0A2P8DJ21_9ACTN</name>
<keyword evidence="10" id="KW-1185">Reference proteome</keyword>
<evidence type="ECO:0000256" key="3">
    <source>
        <dbReference type="ARBA" id="ARBA00022475"/>
    </source>
</evidence>
<comment type="caution">
    <text evidence="9">The sequence shown here is derived from an EMBL/GenBank/DDBJ whole genome shotgun (WGS) entry which is preliminary data.</text>
</comment>
<feature type="domain" description="ABC3 transporter permease C-terminal" evidence="8">
    <location>
        <begin position="169"/>
        <end position="288"/>
    </location>
</feature>
<dbReference type="PROSITE" id="PS51257">
    <property type="entry name" value="PROKAR_LIPOPROTEIN"/>
    <property type="match status" value="1"/>
</dbReference>
<reference evidence="9 10" key="1">
    <citation type="submission" date="2018-03" db="EMBL/GenBank/DDBJ databases">
        <title>Genomic Encyclopedia of Archaeal and Bacterial Type Strains, Phase II (KMG-II): from individual species to whole genera.</title>
        <authorList>
            <person name="Goeker M."/>
        </authorList>
    </citation>
    <scope>NUCLEOTIDE SEQUENCE [LARGE SCALE GENOMIC DNA]</scope>
    <source>
        <strain evidence="9 10">DSM 45211</strain>
    </source>
</reference>
<keyword evidence="3" id="KW-1003">Cell membrane</keyword>
<comment type="subcellular location">
    <subcellularLocation>
        <location evidence="1">Cell membrane</location>
        <topology evidence="1">Multi-pass membrane protein</topology>
    </subcellularLocation>
</comment>
<feature type="transmembrane region" description="Helical" evidence="7">
    <location>
        <begin position="163"/>
        <end position="188"/>
    </location>
</feature>
<evidence type="ECO:0000259" key="8">
    <source>
        <dbReference type="Pfam" id="PF02687"/>
    </source>
</evidence>
<evidence type="ECO:0000256" key="1">
    <source>
        <dbReference type="ARBA" id="ARBA00004651"/>
    </source>
</evidence>
<feature type="transmembrane region" description="Helical" evidence="7">
    <location>
        <begin position="676"/>
        <end position="699"/>
    </location>
</feature>
<feature type="domain" description="ABC3 transporter permease C-terminal" evidence="8">
    <location>
        <begin position="627"/>
        <end position="738"/>
    </location>
</feature>
<comment type="similarity">
    <text evidence="2">Belongs to the ABC-4 integral membrane protein family. LolC/E subfamily.</text>
</comment>
<sequence>MITLALRSMRFRVGAFTAAFVTMVLGAAIVMACGGLMETGIRTAVPPQRLADADVVVAGDQRYQVPDSDETAVLAERVRLDADLVDVLAGVAGVAGVEGHVLDDGTPAGAFDAVGVAADDGTDVATVRAHVDEALGERAATTYVGDDRGRVEVPSAEASQEELISLAGVFGGWAVIASMFGVASMLALSVQQRRRELALLRAVGATPGQLRRMVLGEALILAVVATALAWFPGTLLGEFLFERMVDAGVVPEGVAFRQGWIPTVVAVGAAVFAAVGGALAAGRRAAGTRPVEALAQASLEGRAMGTSRALFGALFLAGGLALGIVTVTVMSGPLTSSTAGPAVFLWAVGLALLGPVLTRMLTAVLQWPVRALSGLSGHLAVLNARGRVARTAAVVAPVILLTGVATGTLYLQTTEERAARDEFVEGFVADAVVTVPDGADPGLVGRLREVPGVAAASEHVRSTAFVEEPHDPAQGEDGWTVQGVSAAGAAGTTPVSVSAGALTDLRGDTVALEDEHARGLEVGVGDSVTVRLGDNATRELRVAAVFAADEDYDTMLVPARTLARHTTDGRAEEILVAAGPGADGERMVTKLDALTGDVPGARVSDRDALFDAHAEQQHTMAFANYTLVAMIVAYAAISMVNTLVSSAGARRREFGLQRLTGATRAQVLRMLGLEGVLVAGVGVVLGTVAAAATLVPFSVARTGSAAPSGPVLIYVTVVAAAFVLTLAATLLPAWRAMRGRPAEAAAAAD</sequence>
<feature type="transmembrane region" description="Helical" evidence="7">
    <location>
        <begin position="622"/>
        <end position="644"/>
    </location>
</feature>
<dbReference type="PANTHER" id="PTHR30489:SF0">
    <property type="entry name" value="LIPOPROTEIN-RELEASING SYSTEM TRANSMEMBRANE PROTEIN LOLE"/>
    <property type="match status" value="1"/>
</dbReference>
<dbReference type="Proteomes" id="UP000243528">
    <property type="component" value="Unassembled WGS sequence"/>
</dbReference>
<dbReference type="Pfam" id="PF02687">
    <property type="entry name" value="FtsX"/>
    <property type="match status" value="2"/>
</dbReference>